<dbReference type="GO" id="GO:0005737">
    <property type="term" value="C:cytoplasm"/>
    <property type="evidence" value="ECO:0007669"/>
    <property type="project" value="UniProtKB-SubCell"/>
</dbReference>
<dbReference type="SUPFAM" id="SSF55486">
    <property type="entry name" value="Metalloproteases ('zincins'), catalytic domain"/>
    <property type="match status" value="1"/>
</dbReference>
<feature type="binding site" evidence="7">
    <location>
        <position position="121"/>
    </location>
    <ligand>
        <name>Zn(2+)</name>
        <dbReference type="ChEBI" id="CHEBI:29105"/>
        <note>catalytic</note>
    </ligand>
</feature>
<evidence type="ECO:0000313" key="9">
    <source>
        <dbReference type="Proteomes" id="UP000245133"/>
    </source>
</evidence>
<evidence type="ECO:0000256" key="6">
    <source>
        <dbReference type="ARBA" id="ARBA00022833"/>
    </source>
</evidence>
<evidence type="ECO:0000313" key="8">
    <source>
        <dbReference type="EMBL" id="GBF48742.1"/>
    </source>
</evidence>
<comment type="caution">
    <text evidence="8">The sequence shown here is derived from an EMBL/GenBank/DDBJ whole genome shotgun (WGS) entry which is preliminary data.</text>
</comment>
<evidence type="ECO:0000256" key="5">
    <source>
        <dbReference type="ARBA" id="ARBA00022801"/>
    </source>
</evidence>
<dbReference type="Gene3D" id="3.40.390.30">
    <property type="entry name" value="Metalloproteases ('zincins'), catalytic domain"/>
    <property type="match status" value="1"/>
</dbReference>
<dbReference type="OrthoDB" id="9807740at2"/>
<dbReference type="InterPro" id="IPR020549">
    <property type="entry name" value="YbeY_CS"/>
</dbReference>
<evidence type="ECO:0000256" key="7">
    <source>
        <dbReference type="HAMAP-Rule" id="MF_00009"/>
    </source>
</evidence>
<keyword evidence="5 7" id="KW-0378">Hydrolase</keyword>
<comment type="function">
    <text evidence="7">Single strand-specific metallo-endoribonuclease involved in late-stage 70S ribosome quality control and in maturation of the 3' terminus of the 16S rRNA.</text>
</comment>
<gene>
    <name evidence="7 8" type="primary">ybeY</name>
    <name evidence="8" type="ORF">LPTSP4_02420</name>
</gene>
<keyword evidence="4 7" id="KW-0255">Endonuclease</keyword>
<dbReference type="GO" id="GO:0008270">
    <property type="term" value="F:zinc ion binding"/>
    <property type="evidence" value="ECO:0007669"/>
    <property type="project" value="UniProtKB-UniRule"/>
</dbReference>
<dbReference type="EC" id="3.1.-.-" evidence="7"/>
<sequence>MSENPKEIFLQIFDETNSSFLDMHLVQKNVERILSSLLPESLHSVDLDLLFVDDQAMKQINSERRSLEKTTDVLSFPLYQADLNIPHQHLGEVVISVDTLSRQAEEIGHSKIEELYRLLVHGILHLLGYEHETNEADAQRMRAKEDECLAMIFNS</sequence>
<comment type="similarity">
    <text evidence="1 7">Belongs to the endoribonuclease YbeY family.</text>
</comment>
<keyword evidence="3 7" id="KW-0479">Metal-binding</keyword>
<dbReference type="PANTHER" id="PTHR46986:SF1">
    <property type="entry name" value="ENDORIBONUCLEASE YBEY, CHLOROPLASTIC"/>
    <property type="match status" value="1"/>
</dbReference>
<feature type="binding site" evidence="7">
    <location>
        <position position="125"/>
    </location>
    <ligand>
        <name>Zn(2+)</name>
        <dbReference type="ChEBI" id="CHEBI:29105"/>
        <note>catalytic</note>
    </ligand>
</feature>
<evidence type="ECO:0000256" key="3">
    <source>
        <dbReference type="ARBA" id="ARBA00022723"/>
    </source>
</evidence>
<comment type="subcellular location">
    <subcellularLocation>
        <location evidence="7">Cytoplasm</location>
    </subcellularLocation>
</comment>
<dbReference type="GO" id="GO:0004521">
    <property type="term" value="F:RNA endonuclease activity"/>
    <property type="evidence" value="ECO:0007669"/>
    <property type="project" value="UniProtKB-UniRule"/>
</dbReference>
<dbReference type="Proteomes" id="UP000245133">
    <property type="component" value="Unassembled WGS sequence"/>
</dbReference>
<keyword evidence="9" id="KW-1185">Reference proteome</keyword>
<dbReference type="PANTHER" id="PTHR46986">
    <property type="entry name" value="ENDORIBONUCLEASE YBEY, CHLOROPLASTIC"/>
    <property type="match status" value="1"/>
</dbReference>
<keyword evidence="7" id="KW-0698">rRNA processing</keyword>
<dbReference type="PROSITE" id="PS01306">
    <property type="entry name" value="UPF0054"/>
    <property type="match status" value="1"/>
</dbReference>
<keyword evidence="2 7" id="KW-0540">Nuclease</keyword>
<proteinExistence type="inferred from homology"/>
<evidence type="ECO:0000256" key="1">
    <source>
        <dbReference type="ARBA" id="ARBA00010875"/>
    </source>
</evidence>
<protein>
    <recommendedName>
        <fullName evidence="7">Endoribonuclease YbeY</fullName>
        <ecNumber evidence="7">3.1.-.-</ecNumber>
    </recommendedName>
</protein>
<dbReference type="GO" id="GO:0006364">
    <property type="term" value="P:rRNA processing"/>
    <property type="evidence" value="ECO:0007669"/>
    <property type="project" value="UniProtKB-UniRule"/>
</dbReference>
<evidence type="ECO:0000256" key="2">
    <source>
        <dbReference type="ARBA" id="ARBA00022722"/>
    </source>
</evidence>
<accession>A0A2P2DVT0</accession>
<dbReference type="HAMAP" id="MF_00009">
    <property type="entry name" value="Endoribonucl_YbeY"/>
    <property type="match status" value="1"/>
</dbReference>
<evidence type="ECO:0000256" key="4">
    <source>
        <dbReference type="ARBA" id="ARBA00022759"/>
    </source>
</evidence>
<keyword evidence="6 7" id="KW-0862">Zinc</keyword>
<keyword evidence="7" id="KW-0963">Cytoplasm</keyword>
<dbReference type="GO" id="GO:0004222">
    <property type="term" value="F:metalloendopeptidase activity"/>
    <property type="evidence" value="ECO:0007669"/>
    <property type="project" value="InterPro"/>
</dbReference>
<dbReference type="AlphaFoldDB" id="A0A2P2DVT0"/>
<dbReference type="InterPro" id="IPR023091">
    <property type="entry name" value="MetalPrtase_cat_dom_sf_prd"/>
</dbReference>
<feature type="binding site" evidence="7">
    <location>
        <position position="131"/>
    </location>
    <ligand>
        <name>Zn(2+)</name>
        <dbReference type="ChEBI" id="CHEBI:29105"/>
        <note>catalytic</note>
    </ligand>
</feature>
<dbReference type="InterPro" id="IPR002036">
    <property type="entry name" value="YbeY"/>
</dbReference>
<name>A0A2P2DVT0_9LEPT</name>
<reference evidence="8 9" key="1">
    <citation type="submission" date="2018-02" db="EMBL/GenBank/DDBJ databases">
        <title>Novel Leptospira species isolated from soil and water in Japan.</title>
        <authorList>
            <person name="Nakao R."/>
            <person name="Masuzawa T."/>
        </authorList>
    </citation>
    <scope>NUCLEOTIDE SEQUENCE [LARGE SCALE GENOMIC DNA]</scope>
    <source>
        <strain evidence="8 9">YH101</strain>
    </source>
</reference>
<dbReference type="Pfam" id="PF02130">
    <property type="entry name" value="YbeY"/>
    <property type="match status" value="1"/>
</dbReference>
<dbReference type="RefSeq" id="WP_108972885.1">
    <property type="nucleotide sequence ID" value="NZ_BFBB01000002.1"/>
</dbReference>
<dbReference type="NCBIfam" id="TIGR00043">
    <property type="entry name" value="rRNA maturation RNase YbeY"/>
    <property type="match status" value="1"/>
</dbReference>
<dbReference type="EMBL" id="BFBB01000002">
    <property type="protein sequence ID" value="GBF48742.1"/>
    <property type="molecule type" value="Genomic_DNA"/>
</dbReference>
<organism evidence="8 9">
    <name type="scientific">Leptospira ryugenii</name>
    <dbReference type="NCBI Taxonomy" id="1917863"/>
    <lineage>
        <taxon>Bacteria</taxon>
        <taxon>Pseudomonadati</taxon>
        <taxon>Spirochaetota</taxon>
        <taxon>Spirochaetia</taxon>
        <taxon>Leptospirales</taxon>
        <taxon>Leptospiraceae</taxon>
        <taxon>Leptospira</taxon>
    </lineage>
</organism>
<keyword evidence="7" id="KW-0690">Ribosome biogenesis</keyword>
<comment type="cofactor">
    <cofactor evidence="7">
        <name>Zn(2+)</name>
        <dbReference type="ChEBI" id="CHEBI:29105"/>
    </cofactor>
    <text evidence="7">Binds 1 zinc ion.</text>
</comment>